<sequence>MTFRPRRTPATTRLVAVLASGHGGGRSVTQNRQVSPGGRPCGPGQSADAMPTGRPGRRTTLATRGFS</sequence>
<accession>B5HPG9</accession>
<feature type="region of interest" description="Disordered" evidence="1">
    <location>
        <begin position="21"/>
        <end position="67"/>
    </location>
</feature>
<evidence type="ECO:0000313" key="3">
    <source>
        <dbReference type="Proteomes" id="UP000002785"/>
    </source>
</evidence>
<reference evidence="2" key="1">
    <citation type="submission" date="2009-10" db="EMBL/GenBank/DDBJ databases">
        <title>The genome sequence of Streptomyces sviceus strain ATCC 29083.</title>
        <authorList>
            <consortium name="The Broad Institute Genome Sequencing Platform"/>
            <consortium name="Broad Institute Microbial Sequencing Center"/>
            <person name="Fischbach M."/>
            <person name="Godfrey P."/>
            <person name="Ward D."/>
            <person name="Young S."/>
            <person name="Zeng Q."/>
            <person name="Koehrsen M."/>
            <person name="Alvarado L."/>
            <person name="Berlin A.M."/>
            <person name="Bochicchio J."/>
            <person name="Borenstein D."/>
            <person name="Chapman S.B."/>
            <person name="Chen Z."/>
            <person name="Engels R."/>
            <person name="Freedman E."/>
            <person name="Gellesch M."/>
            <person name="Goldberg J."/>
            <person name="Griggs A."/>
            <person name="Gujja S."/>
            <person name="Heilman E.R."/>
            <person name="Heiman D.I."/>
            <person name="Hepburn T.A."/>
            <person name="Howarth C."/>
            <person name="Jen D."/>
            <person name="Larson L."/>
            <person name="Lewis B."/>
            <person name="Mehta T."/>
            <person name="Park D."/>
            <person name="Pearson M."/>
            <person name="Richards J."/>
            <person name="Roberts A."/>
            <person name="Saif S."/>
            <person name="Shea T.D."/>
            <person name="Shenoy N."/>
            <person name="Sisk P."/>
            <person name="Stolte C."/>
            <person name="Sykes S.N."/>
            <person name="Thomson T."/>
            <person name="Walk T."/>
            <person name="White J."/>
            <person name="Yandava C."/>
            <person name="Straight P."/>
            <person name="Clardy J."/>
            <person name="Hung D."/>
            <person name="Kolter R."/>
            <person name="Mekalanos J."/>
            <person name="Walker S."/>
            <person name="Walsh C.T."/>
            <person name="Wieland-Brown L.C."/>
            <person name="Haas B."/>
            <person name="Nusbaum C."/>
            <person name="Birren B."/>
        </authorList>
    </citation>
    <scope>NUCLEOTIDE SEQUENCE [LARGE SCALE GENOMIC DNA]</scope>
    <source>
        <strain evidence="2">ATCC 29083</strain>
    </source>
</reference>
<dbReference type="HOGENOM" id="CLU_2810769_0_0_11"/>
<dbReference type="AlphaFoldDB" id="B5HPG9"/>
<gene>
    <name evidence="2" type="ORF">SSEG_08622</name>
</gene>
<name>B5HPG9_STRX2</name>
<organism evidence="2 3">
    <name type="scientific">Streptomyces sviceus (strain ATCC 29083 / DSM 924 / JCM 4929 / NBRC 13980 / NCIMB 11184 / NRRL 5439 / UC 5370)</name>
    <dbReference type="NCBI Taxonomy" id="463191"/>
    <lineage>
        <taxon>Bacteria</taxon>
        <taxon>Bacillati</taxon>
        <taxon>Actinomycetota</taxon>
        <taxon>Actinomycetes</taxon>
        <taxon>Kitasatosporales</taxon>
        <taxon>Streptomycetaceae</taxon>
        <taxon>Streptomyces</taxon>
    </lineage>
</organism>
<evidence type="ECO:0000256" key="1">
    <source>
        <dbReference type="SAM" id="MobiDB-lite"/>
    </source>
</evidence>
<keyword evidence="3" id="KW-1185">Reference proteome</keyword>
<protein>
    <submittedName>
        <fullName evidence="2">Uncharacterized protein</fullName>
    </submittedName>
</protein>
<dbReference type="EMBL" id="CM000951">
    <property type="protein sequence ID" value="EDY54745.1"/>
    <property type="molecule type" value="Genomic_DNA"/>
</dbReference>
<dbReference type="Proteomes" id="UP000002785">
    <property type="component" value="Chromosome"/>
</dbReference>
<evidence type="ECO:0000313" key="2">
    <source>
        <dbReference type="EMBL" id="EDY54745.1"/>
    </source>
</evidence>
<proteinExistence type="predicted"/>